<dbReference type="PROSITE" id="PS01106">
    <property type="entry name" value="RIBOSOMAL_L18E"/>
    <property type="match status" value="1"/>
</dbReference>
<evidence type="ECO:0000256" key="2">
    <source>
        <dbReference type="ARBA" id="ARBA00022980"/>
    </source>
</evidence>
<dbReference type="Pfam" id="PF17135">
    <property type="entry name" value="Ribosomal_L18"/>
    <property type="match status" value="1"/>
</dbReference>
<feature type="domain" description="Large ribosomal subunit protein uL15/eL18" evidence="5">
    <location>
        <begin position="30"/>
        <end position="212"/>
    </location>
</feature>
<comment type="similarity">
    <text evidence="1">Belongs to the eukaryotic ribosomal protein eL18 family.</text>
</comment>
<evidence type="ECO:0000259" key="5">
    <source>
        <dbReference type="Pfam" id="PF17135"/>
    </source>
</evidence>
<dbReference type="GO" id="GO:0022625">
    <property type="term" value="C:cytosolic large ribosomal subunit"/>
    <property type="evidence" value="ECO:0007669"/>
    <property type="project" value="TreeGrafter"/>
</dbReference>
<evidence type="ECO:0000313" key="6">
    <source>
        <dbReference type="EMBL" id="RKF60687.1"/>
    </source>
</evidence>
<accession>A0A420HTF7</accession>
<dbReference type="PANTHER" id="PTHR10934">
    <property type="entry name" value="60S RIBOSOMAL PROTEIN L18"/>
    <property type="match status" value="1"/>
</dbReference>
<dbReference type="PANTHER" id="PTHR10934:SF2">
    <property type="entry name" value="LARGE RIBOSOMAL SUBUNIT PROTEIN EL18"/>
    <property type="match status" value="1"/>
</dbReference>
<keyword evidence="3" id="KW-0687">Ribonucleoprotein</keyword>
<sequence>MLAEKSQSLRKFFICNSHRRHTTNKLAKMGIDLNAHHVRSTHRKAPKSENVYIKLLVKLYRFLARRTDSAFNKVVLRRLFMSRINRPPVSISRIVANISEESKDKMIVVIGTVTDDSRLLKVPNLSVAALRFTSTARARIIAAGGETLTLDQLALRSPAGSNTLLIRGPKNSREAVKHFGFGPHKNKKPYVASKGRKFEKARGRRRSRGFKV</sequence>
<evidence type="ECO:0000256" key="3">
    <source>
        <dbReference type="ARBA" id="ARBA00023274"/>
    </source>
</evidence>
<dbReference type="GO" id="GO:0003723">
    <property type="term" value="F:RNA binding"/>
    <property type="evidence" value="ECO:0007669"/>
    <property type="project" value="TreeGrafter"/>
</dbReference>
<feature type="compositionally biased region" description="Basic residues" evidence="4">
    <location>
        <begin position="202"/>
        <end position="212"/>
    </location>
</feature>
<dbReference type="InterPro" id="IPR021132">
    <property type="entry name" value="Ribosomal_eL18/eL18-A/B/_CS"/>
</dbReference>
<protein>
    <submittedName>
        <fullName evidence="6">60S ribosomal protein L18-B</fullName>
    </submittedName>
</protein>
<dbReference type="SUPFAM" id="SSF52080">
    <property type="entry name" value="Ribosomal proteins L15p and L18e"/>
    <property type="match status" value="1"/>
</dbReference>
<gene>
    <name evidence="6" type="ORF">OnM2_048057</name>
</gene>
<dbReference type="OrthoDB" id="6353017at2759"/>
<dbReference type="FunFam" id="3.100.10.10:FF:000001">
    <property type="entry name" value="60S ribosomal protein L18"/>
    <property type="match status" value="1"/>
</dbReference>
<feature type="region of interest" description="Disordered" evidence="4">
    <location>
        <begin position="183"/>
        <end position="212"/>
    </location>
</feature>
<keyword evidence="7" id="KW-1185">Reference proteome</keyword>
<feature type="compositionally biased region" description="Basic residues" evidence="4">
    <location>
        <begin position="184"/>
        <end position="195"/>
    </location>
</feature>
<dbReference type="InterPro" id="IPR036227">
    <property type="entry name" value="Ribosomal_uL15/eL18_sf"/>
</dbReference>
<dbReference type="InterPro" id="IPR000039">
    <property type="entry name" value="Ribosomal_eL18"/>
</dbReference>
<dbReference type="EMBL" id="MCFK01004868">
    <property type="protein sequence ID" value="RKF60687.1"/>
    <property type="molecule type" value="Genomic_DNA"/>
</dbReference>
<dbReference type="AlphaFoldDB" id="A0A420HTF7"/>
<dbReference type="STRING" id="212602.A0A420HTF7"/>
<evidence type="ECO:0000313" key="7">
    <source>
        <dbReference type="Proteomes" id="UP000286134"/>
    </source>
</evidence>
<evidence type="ECO:0000256" key="1">
    <source>
        <dbReference type="ARBA" id="ARBA00006815"/>
    </source>
</evidence>
<proteinExistence type="inferred from homology"/>
<comment type="caution">
    <text evidence="6">The sequence shown here is derived from an EMBL/GenBank/DDBJ whole genome shotgun (WGS) entry which is preliminary data.</text>
</comment>
<organism evidence="6 7">
    <name type="scientific">Erysiphe neolycopersici</name>
    <dbReference type="NCBI Taxonomy" id="212602"/>
    <lineage>
        <taxon>Eukaryota</taxon>
        <taxon>Fungi</taxon>
        <taxon>Dikarya</taxon>
        <taxon>Ascomycota</taxon>
        <taxon>Pezizomycotina</taxon>
        <taxon>Leotiomycetes</taxon>
        <taxon>Erysiphales</taxon>
        <taxon>Erysiphaceae</taxon>
        <taxon>Erysiphe</taxon>
    </lineage>
</organism>
<dbReference type="Proteomes" id="UP000286134">
    <property type="component" value="Unassembled WGS sequence"/>
</dbReference>
<dbReference type="Gene3D" id="3.100.10.10">
    <property type="match status" value="1"/>
</dbReference>
<dbReference type="InterPro" id="IPR021131">
    <property type="entry name" value="Ribosomal_uL15/eL18"/>
</dbReference>
<dbReference type="GO" id="GO:0006412">
    <property type="term" value="P:translation"/>
    <property type="evidence" value="ECO:0007669"/>
    <property type="project" value="InterPro"/>
</dbReference>
<reference evidence="6 7" key="1">
    <citation type="journal article" date="2018" name="BMC Genomics">
        <title>Comparative genome analyses reveal sequence features reflecting distinct modes of host-adaptation between dicot and monocot powdery mildew.</title>
        <authorList>
            <person name="Wu Y."/>
            <person name="Ma X."/>
            <person name="Pan Z."/>
            <person name="Kale S.D."/>
            <person name="Song Y."/>
            <person name="King H."/>
            <person name="Zhang Q."/>
            <person name="Presley C."/>
            <person name="Deng X."/>
            <person name="Wei C.I."/>
            <person name="Xiao S."/>
        </authorList>
    </citation>
    <scope>NUCLEOTIDE SEQUENCE [LARGE SCALE GENOMIC DNA]</scope>
    <source>
        <strain evidence="6">UMSG2</strain>
    </source>
</reference>
<evidence type="ECO:0000256" key="4">
    <source>
        <dbReference type="SAM" id="MobiDB-lite"/>
    </source>
</evidence>
<keyword evidence="2 6" id="KW-0689">Ribosomal protein</keyword>
<dbReference type="GO" id="GO:0003735">
    <property type="term" value="F:structural constituent of ribosome"/>
    <property type="evidence" value="ECO:0007669"/>
    <property type="project" value="InterPro"/>
</dbReference>
<name>A0A420HTF7_9PEZI</name>